<comment type="caution">
    <text evidence="2">The sequence shown here is derived from an EMBL/GenBank/DDBJ whole genome shotgun (WGS) entry which is preliminary data.</text>
</comment>
<protein>
    <submittedName>
        <fullName evidence="2">Uncharacterized protein</fullName>
    </submittedName>
</protein>
<evidence type="ECO:0000313" key="3">
    <source>
        <dbReference type="Proteomes" id="UP001066276"/>
    </source>
</evidence>
<feature type="region of interest" description="Disordered" evidence="1">
    <location>
        <begin position="1"/>
        <end position="73"/>
    </location>
</feature>
<dbReference type="EMBL" id="JANPWB010000011">
    <property type="protein sequence ID" value="KAJ1127402.1"/>
    <property type="molecule type" value="Genomic_DNA"/>
</dbReference>
<gene>
    <name evidence="2" type="ORF">NDU88_005804</name>
</gene>
<evidence type="ECO:0000256" key="1">
    <source>
        <dbReference type="SAM" id="MobiDB-lite"/>
    </source>
</evidence>
<evidence type="ECO:0000313" key="2">
    <source>
        <dbReference type="EMBL" id="KAJ1127402.1"/>
    </source>
</evidence>
<keyword evidence="3" id="KW-1185">Reference proteome</keyword>
<feature type="compositionally biased region" description="Basic and acidic residues" evidence="1">
    <location>
        <begin position="23"/>
        <end position="34"/>
    </location>
</feature>
<dbReference type="Proteomes" id="UP001066276">
    <property type="component" value="Chromosome 7"/>
</dbReference>
<proteinExistence type="predicted"/>
<reference evidence="2" key="1">
    <citation type="journal article" date="2022" name="bioRxiv">
        <title>Sequencing and chromosome-scale assembly of the giantPleurodeles waltlgenome.</title>
        <authorList>
            <person name="Brown T."/>
            <person name="Elewa A."/>
            <person name="Iarovenko S."/>
            <person name="Subramanian E."/>
            <person name="Araus A.J."/>
            <person name="Petzold A."/>
            <person name="Susuki M."/>
            <person name="Suzuki K.-i.T."/>
            <person name="Hayashi T."/>
            <person name="Toyoda A."/>
            <person name="Oliveira C."/>
            <person name="Osipova E."/>
            <person name="Leigh N.D."/>
            <person name="Simon A."/>
            <person name="Yun M.H."/>
        </authorList>
    </citation>
    <scope>NUCLEOTIDE SEQUENCE</scope>
    <source>
        <strain evidence="2">20211129_DDA</strain>
        <tissue evidence="2">Liver</tissue>
    </source>
</reference>
<feature type="compositionally biased region" description="Basic and acidic residues" evidence="1">
    <location>
        <begin position="55"/>
        <end position="64"/>
    </location>
</feature>
<dbReference type="AlphaFoldDB" id="A0AAV7PJ34"/>
<accession>A0AAV7PJ34</accession>
<name>A0AAV7PJ34_PLEWA</name>
<sequence length="94" mass="9633">MLSGIGRTAGDGGFRGTAACAGREAEKTAGERGIRVTVACGDREAADGNESLETSGKDAPKEDGGPEGTFNYGERRCAKAGHVLGRTCPMQMPT</sequence>
<organism evidence="2 3">
    <name type="scientific">Pleurodeles waltl</name>
    <name type="common">Iberian ribbed newt</name>
    <dbReference type="NCBI Taxonomy" id="8319"/>
    <lineage>
        <taxon>Eukaryota</taxon>
        <taxon>Metazoa</taxon>
        <taxon>Chordata</taxon>
        <taxon>Craniata</taxon>
        <taxon>Vertebrata</taxon>
        <taxon>Euteleostomi</taxon>
        <taxon>Amphibia</taxon>
        <taxon>Batrachia</taxon>
        <taxon>Caudata</taxon>
        <taxon>Salamandroidea</taxon>
        <taxon>Salamandridae</taxon>
        <taxon>Pleurodelinae</taxon>
        <taxon>Pleurodeles</taxon>
    </lineage>
</organism>